<evidence type="ECO:0000256" key="4">
    <source>
        <dbReference type="ARBA" id="ARBA00022692"/>
    </source>
</evidence>
<dbReference type="OrthoDB" id="9793490at2"/>
<dbReference type="KEGG" id="wce:WS08_1069"/>
<comment type="subcellular location">
    <subcellularLocation>
        <location evidence="1 7">Cell membrane</location>
        <topology evidence="1 7">Multi-pass membrane protein</topology>
    </subcellularLocation>
</comment>
<keyword evidence="3" id="KW-1003">Cell membrane</keyword>
<feature type="transmembrane region" description="Helical" evidence="7">
    <location>
        <begin position="31"/>
        <end position="54"/>
    </location>
</feature>
<reference evidence="9 10" key="1">
    <citation type="journal article" date="2014" name="Genome Announc.">
        <title>Complete Genome Sequences of Fish Pathogenic Weissella ceti Strains WS74 and WS105.</title>
        <authorList>
            <person name="Figueiredo H.C."/>
            <person name="Leal C.A."/>
            <person name="Dorella F.A."/>
            <person name="Carvalho A.F."/>
            <person name="Soares S.C."/>
            <person name="Pereira F.L."/>
            <person name="Azevedo V.A."/>
        </authorList>
    </citation>
    <scope>NUCLEOTIDE SEQUENCE [LARGE SCALE GENOMIC DNA]</scope>
    <source>
        <strain evidence="9 10">WS74</strain>
    </source>
</reference>
<keyword evidence="10" id="KW-1185">Reference proteome</keyword>
<feature type="domain" description="ABC transmembrane type-1" evidence="8">
    <location>
        <begin position="27"/>
        <end position="221"/>
    </location>
</feature>
<name>A0A075U1G2_9LACO</name>
<gene>
    <name evidence="9" type="ORF">WS74_1137</name>
</gene>
<feature type="transmembrane region" description="Helical" evidence="7">
    <location>
        <begin position="202"/>
        <end position="225"/>
    </location>
</feature>
<comment type="similarity">
    <text evidence="7">Belongs to the binding-protein-dependent transport system permease family.</text>
</comment>
<organism evidence="9 10">
    <name type="scientific">Weissella ceti</name>
    <dbReference type="NCBI Taxonomy" id="759620"/>
    <lineage>
        <taxon>Bacteria</taxon>
        <taxon>Bacillati</taxon>
        <taxon>Bacillota</taxon>
        <taxon>Bacilli</taxon>
        <taxon>Lactobacillales</taxon>
        <taxon>Lactobacillaceae</taxon>
        <taxon>Weissella</taxon>
    </lineage>
</organism>
<evidence type="ECO:0000256" key="1">
    <source>
        <dbReference type="ARBA" id="ARBA00004651"/>
    </source>
</evidence>
<dbReference type="CDD" id="cd06261">
    <property type="entry name" value="TM_PBP2"/>
    <property type="match status" value="1"/>
</dbReference>
<sequence length="232" mass="24622">MLNWIQVNLPNVYNLGWTGDGAWGTSIFETLYMTCGSAIFGGLLGLAFGIGLVLTEQNGILPNQVAFQILDKFVSIGRAIPFIIMVVIFSPLTQFIVGTTIGPTAALVPLALGVFPFFARQVQVALLGVSAGKVEAARSYGATNWDIITSVYLREGLSELIRVSTVTLISLVGLTTMAGAIGAGGLGTTAIVTGYQRFQPDVMWTATIIVLLLILLIQFTGDALAKLSRHGQ</sequence>
<evidence type="ECO:0000259" key="8">
    <source>
        <dbReference type="PROSITE" id="PS50928"/>
    </source>
</evidence>
<evidence type="ECO:0000256" key="2">
    <source>
        <dbReference type="ARBA" id="ARBA00022448"/>
    </source>
</evidence>
<feature type="transmembrane region" description="Helical" evidence="7">
    <location>
        <begin position="66"/>
        <end position="89"/>
    </location>
</feature>
<protein>
    <submittedName>
        <fullName evidence="9">D-methionine ABC superfamily ATP binding cassette transporter, membrane protein</fullName>
    </submittedName>
</protein>
<evidence type="ECO:0000256" key="3">
    <source>
        <dbReference type="ARBA" id="ARBA00022475"/>
    </source>
</evidence>
<dbReference type="STRING" id="759620.WS105_1132"/>
<feature type="transmembrane region" description="Helical" evidence="7">
    <location>
        <begin position="160"/>
        <end position="182"/>
    </location>
</feature>
<dbReference type="PANTHER" id="PTHR30450:SF1">
    <property type="entry name" value="D-METHIONINE TRANSPORT SYSTEM PERMEASE PROTEIN METI-RELATED"/>
    <property type="match status" value="1"/>
</dbReference>
<evidence type="ECO:0000256" key="7">
    <source>
        <dbReference type="RuleBase" id="RU363032"/>
    </source>
</evidence>
<dbReference type="GO" id="GO:0048473">
    <property type="term" value="P:D-methionine transmembrane transport"/>
    <property type="evidence" value="ECO:0007669"/>
    <property type="project" value="TreeGrafter"/>
</dbReference>
<dbReference type="InterPro" id="IPR035906">
    <property type="entry name" value="MetI-like_sf"/>
</dbReference>
<keyword evidence="4 7" id="KW-0812">Transmembrane</keyword>
<keyword evidence="2 7" id="KW-0813">Transport</keyword>
<reference evidence="10" key="2">
    <citation type="submission" date="2014-08" db="EMBL/GenBank/DDBJ databases">
        <title>Complete genome of Weissella ceti strain WS74 isolated from diseased rainbow trout in Brazil.</title>
        <authorList>
            <person name="Figueiredo H.C.P."/>
            <person name="Leal C.A.G."/>
            <person name="Pereira F.L."/>
            <person name="Soares S.C."/>
            <person name="Dorella F.A."/>
            <person name="Carvalho A.F."/>
            <person name="Azevedo V.A.C."/>
        </authorList>
    </citation>
    <scope>NUCLEOTIDE SEQUENCE [LARGE SCALE GENOMIC DNA]</scope>
    <source>
        <strain evidence="10">WS74</strain>
    </source>
</reference>
<dbReference type="SUPFAM" id="SSF161098">
    <property type="entry name" value="MetI-like"/>
    <property type="match status" value="1"/>
</dbReference>
<dbReference type="GO" id="GO:0005886">
    <property type="term" value="C:plasma membrane"/>
    <property type="evidence" value="ECO:0007669"/>
    <property type="project" value="UniProtKB-SubCell"/>
</dbReference>
<evidence type="ECO:0000313" key="9">
    <source>
        <dbReference type="EMBL" id="AIM63388.1"/>
    </source>
</evidence>
<dbReference type="InterPro" id="IPR051322">
    <property type="entry name" value="AA_ABC_Transporter_Permease"/>
</dbReference>
<dbReference type="EMBL" id="CP009223">
    <property type="protein sequence ID" value="AIM63388.1"/>
    <property type="molecule type" value="Genomic_DNA"/>
</dbReference>
<evidence type="ECO:0000313" key="10">
    <source>
        <dbReference type="Proteomes" id="UP000029079"/>
    </source>
</evidence>
<proteinExistence type="inferred from homology"/>
<dbReference type="Gene3D" id="1.10.3720.10">
    <property type="entry name" value="MetI-like"/>
    <property type="match status" value="1"/>
</dbReference>
<dbReference type="KEGG" id="wct:WS74_1137"/>
<keyword evidence="5 7" id="KW-1133">Transmembrane helix</keyword>
<dbReference type="Proteomes" id="UP000029079">
    <property type="component" value="Chromosome"/>
</dbReference>
<dbReference type="PANTHER" id="PTHR30450">
    <property type="entry name" value="ABC TRANSPORTER PERMEASE"/>
    <property type="match status" value="1"/>
</dbReference>
<dbReference type="PROSITE" id="PS50928">
    <property type="entry name" value="ABC_TM1"/>
    <property type="match status" value="1"/>
</dbReference>
<feature type="transmembrane region" description="Helical" evidence="7">
    <location>
        <begin position="95"/>
        <end position="118"/>
    </location>
</feature>
<dbReference type="Pfam" id="PF00528">
    <property type="entry name" value="BPD_transp_1"/>
    <property type="match status" value="1"/>
</dbReference>
<accession>A0A075U1G2</accession>
<evidence type="ECO:0000256" key="5">
    <source>
        <dbReference type="ARBA" id="ARBA00022989"/>
    </source>
</evidence>
<evidence type="ECO:0000256" key="6">
    <source>
        <dbReference type="ARBA" id="ARBA00023136"/>
    </source>
</evidence>
<dbReference type="AlphaFoldDB" id="A0A075U1G2"/>
<keyword evidence="6 7" id="KW-0472">Membrane</keyword>
<dbReference type="InterPro" id="IPR000515">
    <property type="entry name" value="MetI-like"/>
</dbReference>
<dbReference type="RefSeq" id="WP_009765013.1">
    <property type="nucleotide sequence ID" value="NZ_CP009223.1"/>
</dbReference>